<accession>A0A6C0QW17</accession>
<dbReference type="Proteomes" id="UP000464330">
    <property type="component" value="Chromosome"/>
</dbReference>
<name>A0A6C0QW17_9BACL</name>
<dbReference type="RefSeq" id="WP_172423567.1">
    <property type="nucleotide sequence ID" value="NZ_CP019717.1"/>
</dbReference>
<dbReference type="EMBL" id="CP019717">
    <property type="protein sequence ID" value="QHZ52701.1"/>
    <property type="molecule type" value="Genomic_DNA"/>
</dbReference>
<evidence type="ECO:0000313" key="2">
    <source>
        <dbReference type="EMBL" id="QHZ52701.1"/>
    </source>
</evidence>
<evidence type="ECO:0000256" key="1">
    <source>
        <dbReference type="SAM" id="MobiDB-lite"/>
    </source>
</evidence>
<organism evidence="2 3">
    <name type="scientific">Paenibacillus larvae subsp. larvae</name>
    <dbReference type="NCBI Taxonomy" id="147375"/>
    <lineage>
        <taxon>Bacteria</taxon>
        <taxon>Bacillati</taxon>
        <taxon>Bacillota</taxon>
        <taxon>Bacilli</taxon>
        <taxon>Bacillales</taxon>
        <taxon>Paenibacillaceae</taxon>
        <taxon>Paenibacillus</taxon>
    </lineage>
</organism>
<dbReference type="AlphaFoldDB" id="A0A6C0QW17"/>
<gene>
    <name evidence="2" type="ORF">ERICV_03602</name>
</gene>
<sequence>MGKRNYKYVANIAKVVHSGNSHVFVDAQATAKTFADALAKSLQHQDQDQDQDQDQNQAEVE</sequence>
<reference evidence="2 3" key="1">
    <citation type="journal article" date="2020" name="Int. J. Med. Microbiol.">
        <title>Discovery of Paenibacillus larvae ERIC V: Phenotypic and genomic comparison to genotypes ERIC I-IV reveal different inventories of virulence factors which correlate with epidemiological prevalences of American Foulbrood.</title>
        <authorList>
            <person name="Beims H."/>
            <person name="Bunk B."/>
            <person name="Erler S."/>
            <person name="Mohr K.I."/>
            <person name="Sproer C."/>
            <person name="Pradella S."/>
            <person name="Gunther G."/>
            <person name="Rohde M."/>
            <person name="von der Ohe W."/>
            <person name="Steinert M."/>
        </authorList>
    </citation>
    <scope>NUCLEOTIDE SEQUENCE [LARGE SCALE GENOMIC DNA]</scope>
    <source>
        <strain evidence="2">Eric_V</strain>
    </source>
</reference>
<proteinExistence type="predicted"/>
<evidence type="ECO:0000313" key="3">
    <source>
        <dbReference type="Proteomes" id="UP000464330"/>
    </source>
</evidence>
<protein>
    <submittedName>
        <fullName evidence="2">Uncharacterized protein</fullName>
    </submittedName>
</protein>
<feature type="region of interest" description="Disordered" evidence="1">
    <location>
        <begin position="40"/>
        <end position="61"/>
    </location>
</feature>